<dbReference type="InterPro" id="IPR016187">
    <property type="entry name" value="CTDL_fold"/>
</dbReference>
<dbReference type="GO" id="GO:0005615">
    <property type="term" value="C:extracellular space"/>
    <property type="evidence" value="ECO:0007669"/>
    <property type="project" value="TreeGrafter"/>
</dbReference>
<dbReference type="GO" id="GO:0030246">
    <property type="term" value="F:carbohydrate binding"/>
    <property type="evidence" value="ECO:0007669"/>
    <property type="project" value="UniProtKB-KW"/>
</dbReference>
<dbReference type="SUPFAM" id="SSF56436">
    <property type="entry name" value="C-type lectin-like"/>
    <property type="match status" value="1"/>
</dbReference>
<feature type="chain" id="PRO_5034089089" description="C-type lectin domain-containing protein" evidence="7">
    <location>
        <begin position="23"/>
        <end position="231"/>
    </location>
</feature>
<reference evidence="9" key="1">
    <citation type="submission" date="2025-08" db="UniProtKB">
        <authorList>
            <consortium name="Ensembl"/>
        </authorList>
    </citation>
    <scope>IDENTIFICATION</scope>
</reference>
<evidence type="ECO:0000256" key="4">
    <source>
        <dbReference type="ARBA" id="ARBA00023119"/>
    </source>
</evidence>
<dbReference type="PANTHER" id="PTHR24024">
    <property type="entry name" value="PULMONARY SURFACTANT-ASSOCIATED PROTEIN A"/>
    <property type="match status" value="1"/>
</dbReference>
<dbReference type="OMA" id="KWDQNAC"/>
<dbReference type="Ensembl" id="ENSCABT00000000044.1">
    <property type="protein sequence ID" value="ENSCABP00000000031.1"/>
    <property type="gene ID" value="ENSCABG00000000043.1"/>
</dbReference>
<dbReference type="PROSITE" id="PS00615">
    <property type="entry name" value="C_TYPE_LECTIN_1"/>
    <property type="match status" value="1"/>
</dbReference>
<protein>
    <recommendedName>
        <fullName evidence="8">C-type lectin domain-containing protein</fullName>
    </recommendedName>
</protein>
<dbReference type="FunFam" id="3.10.100.10:FF:000045">
    <property type="entry name" value="Pulmonary surfactant-associated protein D"/>
    <property type="match status" value="1"/>
</dbReference>
<dbReference type="Gene3D" id="3.10.100.10">
    <property type="entry name" value="Mannose-Binding Protein A, subunit A"/>
    <property type="match status" value="1"/>
</dbReference>
<dbReference type="InterPro" id="IPR051077">
    <property type="entry name" value="Ca-dependent_lectin"/>
</dbReference>
<keyword evidence="5" id="KW-1015">Disulfide bond</keyword>
<accession>A0A8C0FVR1</accession>
<feature type="compositionally biased region" description="Low complexity" evidence="6">
    <location>
        <begin position="82"/>
        <end position="92"/>
    </location>
</feature>
<keyword evidence="4" id="KW-0176">Collagen</keyword>
<dbReference type="GO" id="GO:0005771">
    <property type="term" value="C:multivesicular body"/>
    <property type="evidence" value="ECO:0007669"/>
    <property type="project" value="TreeGrafter"/>
</dbReference>
<dbReference type="InterPro" id="IPR018378">
    <property type="entry name" value="C-type_lectin_CS"/>
</dbReference>
<dbReference type="PANTHER" id="PTHR24024:SF15">
    <property type="entry name" value="PULMONARY SURFACTANT-ASSOCIATED PROTEIN D"/>
    <property type="match status" value="1"/>
</dbReference>
<dbReference type="GO" id="GO:0005581">
    <property type="term" value="C:collagen trimer"/>
    <property type="evidence" value="ECO:0007669"/>
    <property type="project" value="UniProtKB-KW"/>
</dbReference>
<dbReference type="Proteomes" id="UP000694404">
    <property type="component" value="Unplaced"/>
</dbReference>
<evidence type="ECO:0000256" key="6">
    <source>
        <dbReference type="SAM" id="MobiDB-lite"/>
    </source>
</evidence>
<feature type="compositionally biased region" description="Basic and acidic residues" evidence="6">
    <location>
        <begin position="93"/>
        <end position="102"/>
    </location>
</feature>
<keyword evidence="10" id="KW-1185">Reference proteome</keyword>
<feature type="region of interest" description="Disordered" evidence="6">
    <location>
        <begin position="82"/>
        <end position="109"/>
    </location>
</feature>
<evidence type="ECO:0000256" key="3">
    <source>
        <dbReference type="ARBA" id="ARBA00022837"/>
    </source>
</evidence>
<sequence>MLLLPIFNTFVLVLILVTTSNSNPAQVVQKWDQNACTLVMCGPAQNGLPGSDGKDGAKGEKGDLGIEIFTYCSPVGQIGLPGLPGKDGSPGPKGDRGAEGPKGDCGGTGKHLTVHTQKLFCSTNGAEGDFETSKATCSQAGGLIASPRNSAENSAIQQIVVRHNKVAYIGINDIQTEGSFKYLSGEAIEYSNWAAREPNNVGGIEDCVEVYSDGRWNDKSCNEKRLIICEF</sequence>
<organism evidence="9 10">
    <name type="scientific">Chelonoidis abingdonii</name>
    <name type="common">Abingdon island giant tortoise</name>
    <name type="synonym">Testudo abingdonii</name>
    <dbReference type="NCBI Taxonomy" id="106734"/>
    <lineage>
        <taxon>Eukaryota</taxon>
        <taxon>Metazoa</taxon>
        <taxon>Chordata</taxon>
        <taxon>Craniata</taxon>
        <taxon>Vertebrata</taxon>
        <taxon>Euteleostomi</taxon>
        <taxon>Archelosauria</taxon>
        <taxon>Testudinata</taxon>
        <taxon>Testudines</taxon>
        <taxon>Cryptodira</taxon>
        <taxon>Durocryptodira</taxon>
        <taxon>Testudinoidea</taxon>
        <taxon>Testudinidae</taxon>
        <taxon>Chelonoidis</taxon>
    </lineage>
</organism>
<name>A0A8C0FVR1_CHEAB</name>
<keyword evidence="2" id="KW-0430">Lectin</keyword>
<dbReference type="Pfam" id="PF00059">
    <property type="entry name" value="Lectin_C"/>
    <property type="match status" value="1"/>
</dbReference>
<feature type="signal peptide" evidence="7">
    <location>
        <begin position="1"/>
        <end position="22"/>
    </location>
</feature>
<evidence type="ECO:0000259" key="8">
    <source>
        <dbReference type="PROSITE" id="PS50041"/>
    </source>
</evidence>
<evidence type="ECO:0000256" key="5">
    <source>
        <dbReference type="ARBA" id="ARBA00023157"/>
    </source>
</evidence>
<keyword evidence="3" id="KW-0106">Calcium</keyword>
<dbReference type="InterPro" id="IPR001304">
    <property type="entry name" value="C-type_lectin-like"/>
</dbReference>
<evidence type="ECO:0000256" key="1">
    <source>
        <dbReference type="ARBA" id="ARBA00022729"/>
    </source>
</evidence>
<evidence type="ECO:0000313" key="10">
    <source>
        <dbReference type="Proteomes" id="UP000694404"/>
    </source>
</evidence>
<evidence type="ECO:0000256" key="2">
    <source>
        <dbReference type="ARBA" id="ARBA00022734"/>
    </source>
</evidence>
<keyword evidence="1 7" id="KW-0732">Signal</keyword>
<dbReference type="PROSITE" id="PS50041">
    <property type="entry name" value="C_TYPE_LECTIN_2"/>
    <property type="match status" value="1"/>
</dbReference>
<dbReference type="GeneTree" id="ENSGT00940000155748"/>
<dbReference type="InterPro" id="IPR016186">
    <property type="entry name" value="C-type_lectin-like/link_sf"/>
</dbReference>
<proteinExistence type="predicted"/>
<dbReference type="SMART" id="SM00034">
    <property type="entry name" value="CLECT"/>
    <property type="match status" value="1"/>
</dbReference>
<feature type="domain" description="C-type lectin" evidence="8">
    <location>
        <begin position="130"/>
        <end position="230"/>
    </location>
</feature>
<reference evidence="9" key="2">
    <citation type="submission" date="2025-09" db="UniProtKB">
        <authorList>
            <consortium name="Ensembl"/>
        </authorList>
    </citation>
    <scope>IDENTIFICATION</scope>
</reference>
<dbReference type="AlphaFoldDB" id="A0A8C0FVR1"/>
<evidence type="ECO:0000313" key="9">
    <source>
        <dbReference type="Ensembl" id="ENSCABP00000000031.1"/>
    </source>
</evidence>
<evidence type="ECO:0000256" key="7">
    <source>
        <dbReference type="SAM" id="SignalP"/>
    </source>
</evidence>